<keyword evidence="3" id="KW-1185">Reference proteome</keyword>
<proteinExistence type="predicted"/>
<dbReference type="Proteomes" id="UP000046392">
    <property type="component" value="Unplaced"/>
</dbReference>
<accession>A0A0N5BMT7</accession>
<feature type="signal peptide" evidence="2">
    <location>
        <begin position="1"/>
        <end position="19"/>
    </location>
</feature>
<sequence length="138" mass="16085">MHFIKEFIFLILVAFLIEGRRRSEIRDETRKGLSVRSKKNFDDTIGGLKRLNKLQRRLMGLKDRNETTDEDTEVVVESPMENEDLYQGDIILTEEQIDEIVDDMVEQAEEKKIDVSDIESRARKPKRGKRSISSSLNT</sequence>
<feature type="chain" id="PRO_5005894536" evidence="2">
    <location>
        <begin position="20"/>
        <end position="138"/>
    </location>
</feature>
<evidence type="ECO:0000256" key="2">
    <source>
        <dbReference type="SAM" id="SignalP"/>
    </source>
</evidence>
<reference evidence="4" key="1">
    <citation type="submission" date="2017-02" db="UniProtKB">
        <authorList>
            <consortium name="WormBaseParasite"/>
        </authorList>
    </citation>
    <scope>IDENTIFICATION</scope>
</reference>
<protein>
    <submittedName>
        <fullName evidence="4">Secreted protein</fullName>
    </submittedName>
</protein>
<dbReference type="AlphaFoldDB" id="A0A0N5BMT7"/>
<dbReference type="WBParaSite" id="SPAL_0000722100.1">
    <property type="protein sequence ID" value="SPAL_0000722100.1"/>
    <property type="gene ID" value="SPAL_0000722100"/>
</dbReference>
<organism evidence="3 4">
    <name type="scientific">Strongyloides papillosus</name>
    <name type="common">Intestinal threadworm</name>
    <dbReference type="NCBI Taxonomy" id="174720"/>
    <lineage>
        <taxon>Eukaryota</taxon>
        <taxon>Metazoa</taxon>
        <taxon>Ecdysozoa</taxon>
        <taxon>Nematoda</taxon>
        <taxon>Chromadorea</taxon>
        <taxon>Rhabditida</taxon>
        <taxon>Tylenchina</taxon>
        <taxon>Panagrolaimomorpha</taxon>
        <taxon>Strongyloidoidea</taxon>
        <taxon>Strongyloididae</taxon>
        <taxon>Strongyloides</taxon>
    </lineage>
</organism>
<evidence type="ECO:0000256" key="1">
    <source>
        <dbReference type="SAM" id="MobiDB-lite"/>
    </source>
</evidence>
<evidence type="ECO:0000313" key="4">
    <source>
        <dbReference type="WBParaSite" id="SPAL_0000722100.1"/>
    </source>
</evidence>
<evidence type="ECO:0000313" key="3">
    <source>
        <dbReference type="Proteomes" id="UP000046392"/>
    </source>
</evidence>
<name>A0A0N5BMT7_STREA</name>
<feature type="compositionally biased region" description="Basic and acidic residues" evidence="1">
    <location>
        <begin position="112"/>
        <end position="122"/>
    </location>
</feature>
<feature type="region of interest" description="Disordered" evidence="1">
    <location>
        <begin position="112"/>
        <end position="138"/>
    </location>
</feature>
<keyword evidence="2" id="KW-0732">Signal</keyword>